<feature type="transmembrane region" description="Helical" evidence="8">
    <location>
        <begin position="514"/>
        <end position="536"/>
    </location>
</feature>
<feature type="transmembrane region" description="Helical" evidence="8">
    <location>
        <begin position="851"/>
        <end position="874"/>
    </location>
</feature>
<feature type="transmembrane region" description="Helical" evidence="8">
    <location>
        <begin position="763"/>
        <end position="786"/>
    </location>
</feature>
<dbReference type="RefSeq" id="WP_189335338.1">
    <property type="nucleotide sequence ID" value="NZ_AP023356.1"/>
</dbReference>
<evidence type="ECO:0000256" key="8">
    <source>
        <dbReference type="SAM" id="Phobius"/>
    </source>
</evidence>
<keyword evidence="3 8" id="KW-0812">Transmembrane</keyword>
<comment type="subcellular location">
    <subcellularLocation>
        <location evidence="1">Cell membrane</location>
        <topology evidence="1">Multi-pass membrane protein</topology>
    </subcellularLocation>
</comment>
<feature type="region of interest" description="Disordered" evidence="7">
    <location>
        <begin position="247"/>
        <end position="273"/>
    </location>
</feature>
<evidence type="ECO:0000313" key="10">
    <source>
        <dbReference type="EMBL" id="BCJ41876.1"/>
    </source>
</evidence>
<gene>
    <name evidence="10" type="ORF">Aiant_25330</name>
</gene>
<dbReference type="PANTHER" id="PTHR30572:SF4">
    <property type="entry name" value="ABC TRANSPORTER PERMEASE YTRF"/>
    <property type="match status" value="1"/>
</dbReference>
<evidence type="ECO:0000256" key="5">
    <source>
        <dbReference type="ARBA" id="ARBA00023136"/>
    </source>
</evidence>
<evidence type="ECO:0000313" key="11">
    <source>
        <dbReference type="Proteomes" id="UP000676967"/>
    </source>
</evidence>
<keyword evidence="4 8" id="KW-1133">Transmembrane helix</keyword>
<feature type="transmembrane region" description="Helical" evidence="8">
    <location>
        <begin position="482"/>
        <end position="502"/>
    </location>
</feature>
<feature type="domain" description="ABC3 transporter permease C-terminal" evidence="9">
    <location>
        <begin position="764"/>
        <end position="875"/>
    </location>
</feature>
<protein>
    <recommendedName>
        <fullName evidence="9">ABC3 transporter permease C-terminal domain-containing protein</fullName>
    </recommendedName>
</protein>
<evidence type="ECO:0000256" key="2">
    <source>
        <dbReference type="ARBA" id="ARBA00022475"/>
    </source>
</evidence>
<name>A0ABN6CC13_9ACTN</name>
<dbReference type="PANTHER" id="PTHR30572">
    <property type="entry name" value="MEMBRANE COMPONENT OF TRANSPORTER-RELATED"/>
    <property type="match status" value="1"/>
</dbReference>
<keyword evidence="11" id="KW-1185">Reference proteome</keyword>
<reference evidence="10 11" key="1">
    <citation type="submission" date="2020-08" db="EMBL/GenBank/DDBJ databases">
        <title>Whole genome shotgun sequence of Actinoplanes ianthinogenes NBRC 13996.</title>
        <authorList>
            <person name="Komaki H."/>
            <person name="Tamura T."/>
        </authorList>
    </citation>
    <scope>NUCLEOTIDE SEQUENCE [LARGE SCALE GENOMIC DNA]</scope>
    <source>
        <strain evidence="10 11">NBRC 13996</strain>
    </source>
</reference>
<organism evidence="10 11">
    <name type="scientific">Actinoplanes ianthinogenes</name>
    <dbReference type="NCBI Taxonomy" id="122358"/>
    <lineage>
        <taxon>Bacteria</taxon>
        <taxon>Bacillati</taxon>
        <taxon>Actinomycetota</taxon>
        <taxon>Actinomycetes</taxon>
        <taxon>Micromonosporales</taxon>
        <taxon>Micromonosporaceae</taxon>
        <taxon>Actinoplanes</taxon>
    </lineage>
</organism>
<dbReference type="InterPro" id="IPR050250">
    <property type="entry name" value="Macrolide_Exporter_MacB"/>
</dbReference>
<evidence type="ECO:0000256" key="4">
    <source>
        <dbReference type="ARBA" id="ARBA00022989"/>
    </source>
</evidence>
<feature type="transmembrane region" description="Helical" evidence="8">
    <location>
        <begin position="807"/>
        <end position="831"/>
    </location>
</feature>
<dbReference type="Pfam" id="PF02687">
    <property type="entry name" value="FtsX"/>
    <property type="match status" value="2"/>
</dbReference>
<dbReference type="InterPro" id="IPR003838">
    <property type="entry name" value="ABC3_permease_C"/>
</dbReference>
<feature type="domain" description="ABC3 transporter permease C-terminal" evidence="9">
    <location>
        <begin position="345"/>
        <end position="464"/>
    </location>
</feature>
<dbReference type="EMBL" id="AP023356">
    <property type="protein sequence ID" value="BCJ41876.1"/>
    <property type="molecule type" value="Genomic_DNA"/>
</dbReference>
<evidence type="ECO:0000259" key="9">
    <source>
        <dbReference type="Pfam" id="PF02687"/>
    </source>
</evidence>
<feature type="transmembrane region" description="Helical" evidence="8">
    <location>
        <begin position="342"/>
        <end position="366"/>
    </location>
</feature>
<accession>A0ABN6CC13</accession>
<feature type="transmembrane region" description="Helical" evidence="8">
    <location>
        <begin position="436"/>
        <end position="454"/>
    </location>
</feature>
<feature type="transmembrane region" description="Helical" evidence="8">
    <location>
        <begin position="20"/>
        <end position="41"/>
    </location>
</feature>
<evidence type="ECO:0000256" key="1">
    <source>
        <dbReference type="ARBA" id="ARBA00004651"/>
    </source>
</evidence>
<dbReference type="Proteomes" id="UP000676967">
    <property type="component" value="Chromosome"/>
</dbReference>
<sequence length="881" mass="88922">MIRLALGTLRQHRGAYLGTFLAALLAIALLAGGGLLLFSVLTAKPPADRFAAVPLVVSGPREVSLETVSTKSKKEGKTKVKRKVKTERLGGAPPLPAGLADRIRSVPGVGAVIADYAFPTRVERLPGTPIGHGWSSAALTPYGLRSGQAPGAGQMVLDAELAGTGGVRLGDELRVTTRTGVRTFRVSGIAAPPARDALPAQGAIFLADTEVAAVSGLSGPTALGIRPAAGTDPATLQDRLVEMTRRGEATDRAGGADGVGAEQAAGVGGADRAGGADGVGAEQAAGVGGAGRAGGADGVGVREAAGADRAGGVGGIVVLSGDERVRGDLPGALPDYIGPISIFGFVIGITAFAAVFVLTGTVTLSVRQRLRELALLRTAGATPGQLRRLLGREAVVLAVLAGLPAAPLGVVFAHAVSARFQAIGAVPEQFVVRENVLILILAIVGGVLVTYVAARLAGRRAVRIAPTQALTETATAPTGGRVVRLVAALVSTAGAVGLLTFVPLDGPLGMGMSFISSALLLCAVAALGPMLVRPLTALVSRPFGLAGRIGRAEYRRVAAVAVPLVLMFALNATMLLNGKLLERLAAGQQQDRFAVADAQVTVPGGMPLAEAERIAGQAGVTGAAALLPTRVIVAQGGKPEDHPAQGLLTTGTDAAIDLGVVSGAAANGLSASAYLARQYHWRLGDHIELWLADGHRTTLPLTMIYSRNRGFGDLVLPAALVAAHDPKGLVSTVSLRGAGQLAAGAAQPVRAGDAANQQGAWELMVVISLGFTAIAVVNTFAIATAGRRREFADLRLAGATAGQLHRLAAAEALLTVLVGLLLGATVSGIVVGAFSLAQDGVPRLIVDGGTYAAMAGGVAALGLVAGVLPARLLLRRRALAV</sequence>
<evidence type="ECO:0000256" key="6">
    <source>
        <dbReference type="ARBA" id="ARBA00038076"/>
    </source>
</evidence>
<feature type="transmembrane region" description="Helical" evidence="8">
    <location>
        <begin position="557"/>
        <end position="576"/>
    </location>
</feature>
<proteinExistence type="inferred from homology"/>
<evidence type="ECO:0000256" key="3">
    <source>
        <dbReference type="ARBA" id="ARBA00022692"/>
    </source>
</evidence>
<feature type="transmembrane region" description="Helical" evidence="8">
    <location>
        <begin position="394"/>
        <end position="416"/>
    </location>
</feature>
<comment type="similarity">
    <text evidence="6">Belongs to the ABC-4 integral membrane protein family.</text>
</comment>
<keyword evidence="5 8" id="KW-0472">Membrane</keyword>
<keyword evidence="2" id="KW-1003">Cell membrane</keyword>
<evidence type="ECO:0000256" key="7">
    <source>
        <dbReference type="SAM" id="MobiDB-lite"/>
    </source>
</evidence>